<evidence type="ECO:0000256" key="1">
    <source>
        <dbReference type="ARBA" id="ARBA00004651"/>
    </source>
</evidence>
<feature type="transmembrane region" description="Helical" evidence="7">
    <location>
        <begin position="52"/>
        <end position="70"/>
    </location>
</feature>
<comment type="similarity">
    <text evidence="2">Belongs to the CPA3 antiporters (TC 2.A.63) subunit B family.</text>
</comment>
<dbReference type="InterPro" id="IPR050622">
    <property type="entry name" value="CPA3_antiporter_subunitB"/>
</dbReference>
<keyword evidence="10" id="KW-1185">Reference proteome</keyword>
<dbReference type="PANTHER" id="PTHR33932:SF4">
    <property type="entry name" value="NA(+)_H(+) ANTIPORTER SUBUNIT B"/>
    <property type="match status" value="1"/>
</dbReference>
<comment type="subcellular location">
    <subcellularLocation>
        <location evidence="1">Cell membrane</location>
        <topology evidence="1">Multi-pass membrane protein</topology>
    </subcellularLocation>
</comment>
<evidence type="ECO:0000256" key="6">
    <source>
        <dbReference type="ARBA" id="ARBA00023136"/>
    </source>
</evidence>
<keyword evidence="6 7" id="KW-0472">Membrane</keyword>
<evidence type="ECO:0000259" key="8">
    <source>
        <dbReference type="Pfam" id="PF04039"/>
    </source>
</evidence>
<protein>
    <recommendedName>
        <fullName evidence="8">Na+/H+ antiporter MnhB subunit-related protein domain-containing protein</fullName>
    </recommendedName>
</protein>
<evidence type="ECO:0000313" key="9">
    <source>
        <dbReference type="EMBL" id="MDG2991217.1"/>
    </source>
</evidence>
<evidence type="ECO:0000256" key="4">
    <source>
        <dbReference type="ARBA" id="ARBA00022692"/>
    </source>
</evidence>
<proteinExistence type="inferred from homology"/>
<keyword evidence="5 7" id="KW-1133">Transmembrane helix</keyword>
<reference evidence="9" key="2">
    <citation type="submission" date="2022-01" db="EMBL/GenBank/DDBJ databases">
        <authorList>
            <person name="Zivanovic Y."/>
            <person name="Moreira D."/>
            <person name="Lopez-Garcia P."/>
        </authorList>
    </citation>
    <scope>NUCLEOTIDE SEQUENCE</scope>
    <source>
        <strain evidence="9">G9</strain>
    </source>
</reference>
<dbReference type="EMBL" id="JAKKUT010000002">
    <property type="protein sequence ID" value="MDG2991217.1"/>
    <property type="molecule type" value="Genomic_DNA"/>
</dbReference>
<organism evidence="9 10">
    <name type="scientific">Candidatus Synechococcus calcipolaris G9</name>
    <dbReference type="NCBI Taxonomy" id="1497997"/>
    <lineage>
        <taxon>Bacteria</taxon>
        <taxon>Bacillati</taxon>
        <taxon>Cyanobacteriota</taxon>
        <taxon>Cyanophyceae</taxon>
        <taxon>Synechococcales</taxon>
        <taxon>Synechococcaceae</taxon>
        <taxon>Synechococcus</taxon>
    </lineage>
</organism>
<evidence type="ECO:0000256" key="2">
    <source>
        <dbReference type="ARBA" id="ARBA00009425"/>
    </source>
</evidence>
<dbReference type="InterPro" id="IPR007182">
    <property type="entry name" value="MnhB"/>
</dbReference>
<dbReference type="Pfam" id="PF04039">
    <property type="entry name" value="MnhB"/>
    <property type="match status" value="1"/>
</dbReference>
<dbReference type="PANTHER" id="PTHR33932">
    <property type="entry name" value="NA(+)/H(+) ANTIPORTER SUBUNIT B"/>
    <property type="match status" value="1"/>
</dbReference>
<accession>A0ABT6F062</accession>
<feature type="domain" description="Na+/H+ antiporter MnhB subunit-related protein" evidence="8">
    <location>
        <begin position="7"/>
        <end position="100"/>
    </location>
</feature>
<keyword evidence="4 7" id="KW-0812">Transmembrane</keyword>
<evidence type="ECO:0000256" key="5">
    <source>
        <dbReference type="ARBA" id="ARBA00022989"/>
    </source>
</evidence>
<reference evidence="9" key="1">
    <citation type="journal article" date="2022" name="Genome Biol. Evol.">
        <title>A New Gene Family Diagnostic for Intracellular Biomineralization of Amorphous Ca Carbonates by Cyanobacteria.</title>
        <authorList>
            <person name="Benzerara K."/>
            <person name="Duprat E."/>
            <person name="Bitard-Feildel T."/>
            <person name="Caumes G."/>
            <person name="Cassier-Chauvat C."/>
            <person name="Chauvat F."/>
            <person name="Dezi M."/>
            <person name="Diop S.I."/>
            <person name="Gaschignard G."/>
            <person name="Gorgen S."/>
            <person name="Gugger M."/>
            <person name="Lopez-Garcia P."/>
            <person name="Millet M."/>
            <person name="Skouri-Panet F."/>
            <person name="Moreira D."/>
            <person name="Callebaut I."/>
        </authorList>
    </citation>
    <scope>NUCLEOTIDE SEQUENCE</scope>
    <source>
        <strain evidence="9">G9</strain>
    </source>
</reference>
<keyword evidence="3" id="KW-1003">Cell membrane</keyword>
<gene>
    <name evidence="9" type="ORF">L3556_09785</name>
</gene>
<sequence length="113" mass="11897">MNWLCGGTSVRGGGFAAGVAGGTAISLVAITAAPEWMEALYQRWRAGTVEKVSVLVFILLAFMPLIGLELPQGEMGRLVSGGIIPLLNVLVAVKVALGSWAAILLFIRYRGLL</sequence>
<feature type="transmembrane region" description="Helical" evidence="7">
    <location>
        <begin position="82"/>
        <end position="107"/>
    </location>
</feature>
<evidence type="ECO:0000256" key="3">
    <source>
        <dbReference type="ARBA" id="ARBA00022475"/>
    </source>
</evidence>
<dbReference type="Proteomes" id="UP001154265">
    <property type="component" value="Unassembled WGS sequence"/>
</dbReference>
<comment type="caution">
    <text evidence="9">The sequence shown here is derived from an EMBL/GenBank/DDBJ whole genome shotgun (WGS) entry which is preliminary data.</text>
</comment>
<feature type="transmembrane region" description="Helical" evidence="7">
    <location>
        <begin position="12"/>
        <end position="32"/>
    </location>
</feature>
<evidence type="ECO:0000313" key="10">
    <source>
        <dbReference type="Proteomes" id="UP001154265"/>
    </source>
</evidence>
<evidence type="ECO:0000256" key="7">
    <source>
        <dbReference type="SAM" id="Phobius"/>
    </source>
</evidence>
<name>A0ABT6F062_9SYNE</name>